<feature type="signal peptide" evidence="2">
    <location>
        <begin position="1"/>
        <end position="21"/>
    </location>
</feature>
<keyword evidence="2" id="KW-0732">Signal</keyword>
<evidence type="ECO:0000256" key="1">
    <source>
        <dbReference type="SAM" id="MobiDB-lite"/>
    </source>
</evidence>
<accession>A0AAJ6BFU8</accession>
<proteinExistence type="predicted"/>
<evidence type="ECO:0000313" key="3">
    <source>
        <dbReference type="EMBL" id="WEK33426.1"/>
    </source>
</evidence>
<feature type="chain" id="PRO_5042490960" description="Collagen triple helix repeat protein" evidence="2">
    <location>
        <begin position="22"/>
        <end position="167"/>
    </location>
</feature>
<evidence type="ECO:0000256" key="2">
    <source>
        <dbReference type="SAM" id="SignalP"/>
    </source>
</evidence>
<name>A0AAJ6BFU8_9BACT</name>
<dbReference type="EMBL" id="CP119311">
    <property type="protein sequence ID" value="WEK33426.1"/>
    <property type="molecule type" value="Genomic_DNA"/>
</dbReference>
<feature type="region of interest" description="Disordered" evidence="1">
    <location>
        <begin position="25"/>
        <end position="44"/>
    </location>
</feature>
<sequence>MKQWMATTCYGLLLVFLSACSRQGPMGPEGPQGPDGEDAAGGAGGSNLISYNTPAGASFDWEGIDGWGGYDVYALRAQEGHIQLPEAAAAAADAGFSLLYCTSDEGLVYRLPTLVGLDRSEIYEYSMEGQELTIYAKVREGTSVNYIVQVRVVAAPASETHELSLTN</sequence>
<evidence type="ECO:0000313" key="4">
    <source>
        <dbReference type="Proteomes" id="UP001220610"/>
    </source>
</evidence>
<dbReference type="AlphaFoldDB" id="A0AAJ6BFU8"/>
<reference evidence="3" key="1">
    <citation type="submission" date="2023-03" db="EMBL/GenBank/DDBJ databases">
        <title>Andean soil-derived lignocellulolytic bacterial consortium as a source of novel taxa and putative plastic-active enzymes.</title>
        <authorList>
            <person name="Diaz-Garcia L."/>
            <person name="Chuvochina M."/>
            <person name="Feuerriegel G."/>
            <person name="Bunk B."/>
            <person name="Sproer C."/>
            <person name="Streit W.R."/>
            <person name="Rodriguez L.M."/>
            <person name="Overmann J."/>
            <person name="Jimenez D.J."/>
        </authorList>
    </citation>
    <scope>NUCLEOTIDE SEQUENCE</scope>
    <source>
        <strain evidence="3">MAG 7</strain>
    </source>
</reference>
<evidence type="ECO:0008006" key="5">
    <source>
        <dbReference type="Google" id="ProtNLM"/>
    </source>
</evidence>
<gene>
    <name evidence="3" type="ORF">P0Y53_13120</name>
</gene>
<dbReference type="Proteomes" id="UP001220610">
    <property type="component" value="Chromosome"/>
</dbReference>
<organism evidence="3 4">
    <name type="scientific">Candidatus Pseudobacter hemicellulosilyticus</name>
    <dbReference type="NCBI Taxonomy" id="3121375"/>
    <lineage>
        <taxon>Bacteria</taxon>
        <taxon>Pseudomonadati</taxon>
        <taxon>Bacteroidota</taxon>
        <taxon>Chitinophagia</taxon>
        <taxon>Chitinophagales</taxon>
        <taxon>Chitinophagaceae</taxon>
        <taxon>Pseudobacter</taxon>
    </lineage>
</organism>
<protein>
    <recommendedName>
        <fullName evidence="5">Collagen triple helix repeat protein</fullName>
    </recommendedName>
</protein>